<sequence length="148" mass="16477">MKKKGSSFEPYVRLDAIALALRSGVCIHPDRLLLLLLMPMIGRTPKWKECSPDTVERCERPAVYVTLLLLLLVLRLLLLLHMHHGYSANPERPLAGHKLRKGWRPLLPPRDLIGESRQVGVCPKRISVFGTELQNGNVRDGAGAGTEG</sequence>
<dbReference type="VEuPathDB" id="VectorBase:AATE013011"/>
<evidence type="ECO:0000313" key="1">
    <source>
        <dbReference type="EnsemblMetazoa" id="AATE013011-PA.1"/>
    </source>
</evidence>
<organism evidence="1">
    <name type="scientific">Anopheles atroparvus</name>
    <name type="common">European mosquito</name>
    <dbReference type="NCBI Taxonomy" id="41427"/>
    <lineage>
        <taxon>Eukaryota</taxon>
        <taxon>Metazoa</taxon>
        <taxon>Ecdysozoa</taxon>
        <taxon>Arthropoda</taxon>
        <taxon>Hexapoda</taxon>
        <taxon>Insecta</taxon>
        <taxon>Pterygota</taxon>
        <taxon>Neoptera</taxon>
        <taxon>Endopterygota</taxon>
        <taxon>Diptera</taxon>
        <taxon>Nematocera</taxon>
        <taxon>Culicoidea</taxon>
        <taxon>Culicidae</taxon>
        <taxon>Anophelinae</taxon>
        <taxon>Anopheles</taxon>
    </lineage>
</organism>
<accession>A0A182J7U3</accession>
<name>A0A182J7U3_ANOAO</name>
<dbReference type="AlphaFoldDB" id="A0A182J7U3"/>
<dbReference type="EnsemblMetazoa" id="AATE013011-RA">
    <property type="protein sequence ID" value="AATE013011-PA.1"/>
    <property type="gene ID" value="AATE013011"/>
</dbReference>
<reference evidence="1" key="1">
    <citation type="submission" date="2022-08" db="UniProtKB">
        <authorList>
            <consortium name="EnsemblMetazoa"/>
        </authorList>
    </citation>
    <scope>IDENTIFICATION</scope>
    <source>
        <strain evidence="1">EBRO</strain>
    </source>
</reference>
<protein>
    <submittedName>
        <fullName evidence="1">Uncharacterized protein</fullName>
    </submittedName>
</protein>
<proteinExistence type="predicted"/>